<dbReference type="SUPFAM" id="SSF52540">
    <property type="entry name" value="P-loop containing nucleoside triphosphate hydrolases"/>
    <property type="match status" value="1"/>
</dbReference>
<dbReference type="InterPro" id="IPR027417">
    <property type="entry name" value="P-loop_NTPase"/>
</dbReference>
<dbReference type="PANTHER" id="PTHR13696">
    <property type="entry name" value="P-LOOP CONTAINING NUCLEOSIDE TRIPHOSPHATE HYDROLASE"/>
    <property type="match status" value="1"/>
</dbReference>
<dbReference type="AlphaFoldDB" id="A0A563VTP5"/>
<dbReference type="Proteomes" id="UP000320055">
    <property type="component" value="Unassembled WGS sequence"/>
</dbReference>
<dbReference type="PANTHER" id="PTHR13696:SF99">
    <property type="entry name" value="COBYRINIC ACID AC-DIAMIDE SYNTHASE"/>
    <property type="match status" value="1"/>
</dbReference>
<dbReference type="Pfam" id="PF01656">
    <property type="entry name" value="CbiA"/>
    <property type="match status" value="1"/>
</dbReference>
<feature type="domain" description="CobQ/CobB/MinD/ParA nucleotide binding" evidence="1">
    <location>
        <begin position="2"/>
        <end position="161"/>
    </location>
</feature>
<dbReference type="EMBL" id="CAACVJ010000212">
    <property type="protein sequence ID" value="VEP14817.1"/>
    <property type="molecule type" value="Genomic_DNA"/>
</dbReference>
<gene>
    <name evidence="2" type="ORF">H1P_290026</name>
</gene>
<dbReference type="Gene3D" id="3.40.50.300">
    <property type="entry name" value="P-loop containing nucleotide triphosphate hydrolases"/>
    <property type="match status" value="1"/>
</dbReference>
<accession>A0A563VTP5</accession>
<proteinExistence type="predicted"/>
<name>A0A563VTP5_9CYAN</name>
<dbReference type="InterPro" id="IPR050678">
    <property type="entry name" value="DNA_Partitioning_ATPase"/>
</dbReference>
<protein>
    <recommendedName>
        <fullName evidence="1">CobQ/CobB/MinD/ParA nucleotide binding domain-containing protein</fullName>
    </recommendedName>
</protein>
<dbReference type="InterPro" id="IPR002586">
    <property type="entry name" value="CobQ/CobB/MinD/ParA_Nub-bd_dom"/>
</dbReference>
<evidence type="ECO:0000313" key="3">
    <source>
        <dbReference type="Proteomes" id="UP000320055"/>
    </source>
</evidence>
<sequence length="241" mass="27549">MGKTTVAAHLAGAFALMGHDVILLDLDPERNLRKLFSQDINDEDASVFVPPINKNETGTTITVLNHDEWQPEDYPDIKITICDCSPVLDKNPKSLVEKFDYCIIPTTLNPLGVSKNCDVIIRTFKHIRRLNSQAEMFALINNYHSDQSFTNRNQVLRDHLRRSLSKYTSTDSKCKFIDPDAAKIRYSKSLLYWGYHIVEGTTPQLAFNSNGGRSHPRTDFLQLAEYLEEHTTIDELRRQGH</sequence>
<keyword evidence="3" id="KW-1185">Reference proteome</keyword>
<reference evidence="2 3" key="1">
    <citation type="submission" date="2019-01" db="EMBL/GenBank/DDBJ databases">
        <authorList>
            <person name="Brito A."/>
        </authorList>
    </citation>
    <scope>NUCLEOTIDE SEQUENCE [LARGE SCALE GENOMIC DNA]</scope>
    <source>
        <strain evidence="2">1</strain>
    </source>
</reference>
<evidence type="ECO:0000259" key="1">
    <source>
        <dbReference type="Pfam" id="PF01656"/>
    </source>
</evidence>
<organism evidence="2 3">
    <name type="scientific">Hyella patelloides LEGE 07179</name>
    <dbReference type="NCBI Taxonomy" id="945734"/>
    <lineage>
        <taxon>Bacteria</taxon>
        <taxon>Bacillati</taxon>
        <taxon>Cyanobacteriota</taxon>
        <taxon>Cyanophyceae</taxon>
        <taxon>Pleurocapsales</taxon>
        <taxon>Hyellaceae</taxon>
        <taxon>Hyella</taxon>
    </lineage>
</organism>
<evidence type="ECO:0000313" key="2">
    <source>
        <dbReference type="EMBL" id="VEP14817.1"/>
    </source>
</evidence>